<feature type="compositionally biased region" description="Acidic residues" evidence="1">
    <location>
        <begin position="235"/>
        <end position="261"/>
    </location>
</feature>
<gene>
    <name evidence="2" type="ORF">CTOB1V02_LOCUS7366</name>
</gene>
<dbReference type="AlphaFoldDB" id="A0A7R8ZPM4"/>
<feature type="region of interest" description="Disordered" evidence="1">
    <location>
        <begin position="235"/>
        <end position="273"/>
    </location>
</feature>
<feature type="region of interest" description="Disordered" evidence="1">
    <location>
        <begin position="290"/>
        <end position="326"/>
    </location>
</feature>
<evidence type="ECO:0000256" key="1">
    <source>
        <dbReference type="SAM" id="MobiDB-lite"/>
    </source>
</evidence>
<accession>A0A7R8ZPM4</accession>
<proteinExistence type="predicted"/>
<protein>
    <submittedName>
        <fullName evidence="2">Uncharacterized protein</fullName>
    </submittedName>
</protein>
<evidence type="ECO:0000313" key="2">
    <source>
        <dbReference type="EMBL" id="CAD7229497.1"/>
    </source>
</evidence>
<sequence>MTTFPPNQAAVHDSRILIDLNEEFDPRILDVLELIIPTELTRDGCYFIKMEPSIVIASSCHVWTVADQRKINLLERKVMEKMVQALERENTFVASLMLGASEARLIAGMLWRPISGNSCATGRTEEEGVSLIWRESSPAILNLDLIPLSRAYLTPIWWKRSKELVKCSGKDWGATATRHTTCITTHLSQIQWSCIELSMNECFWREINPTQQLYQTVGLVRTRQQLASTIVIIMEQDEENVSEEEEQEDPQMESEEEEESDGGGGPPSVEFIPQTIVENFDDFYIEWEREQNKENISPSNEEFRKRPFKKRCNALDRNPTNNTIAE</sequence>
<organism evidence="2">
    <name type="scientific">Cyprideis torosa</name>
    <dbReference type="NCBI Taxonomy" id="163714"/>
    <lineage>
        <taxon>Eukaryota</taxon>
        <taxon>Metazoa</taxon>
        <taxon>Ecdysozoa</taxon>
        <taxon>Arthropoda</taxon>
        <taxon>Crustacea</taxon>
        <taxon>Oligostraca</taxon>
        <taxon>Ostracoda</taxon>
        <taxon>Podocopa</taxon>
        <taxon>Podocopida</taxon>
        <taxon>Cytherocopina</taxon>
        <taxon>Cytheroidea</taxon>
        <taxon>Cytherideidae</taxon>
        <taxon>Cyprideis</taxon>
    </lineage>
</organism>
<dbReference type="EMBL" id="OB662100">
    <property type="protein sequence ID" value="CAD7229497.1"/>
    <property type="molecule type" value="Genomic_DNA"/>
</dbReference>
<name>A0A7R8ZPM4_9CRUS</name>
<reference evidence="2" key="1">
    <citation type="submission" date="2020-11" db="EMBL/GenBank/DDBJ databases">
        <authorList>
            <person name="Tran Van P."/>
        </authorList>
    </citation>
    <scope>NUCLEOTIDE SEQUENCE</scope>
</reference>